<evidence type="ECO:0000313" key="12">
    <source>
        <dbReference type="Proteomes" id="UP001206821"/>
    </source>
</evidence>
<keyword evidence="5 9" id="KW-0812">Transmembrane</keyword>
<feature type="transmembrane region" description="Helical" evidence="9">
    <location>
        <begin position="367"/>
        <end position="387"/>
    </location>
</feature>
<evidence type="ECO:0000259" key="10">
    <source>
        <dbReference type="Pfam" id="PF03553"/>
    </source>
</evidence>
<comment type="caution">
    <text evidence="11">The sequence shown here is derived from an EMBL/GenBank/DDBJ whole genome shotgun (WGS) entry which is preliminary data.</text>
</comment>
<protein>
    <submittedName>
        <fullName evidence="11">Na+/H+ antiporter NhaC family protein</fullName>
    </submittedName>
</protein>
<evidence type="ECO:0000256" key="4">
    <source>
        <dbReference type="ARBA" id="ARBA00022475"/>
    </source>
</evidence>
<feature type="transmembrane region" description="Helical" evidence="9">
    <location>
        <begin position="278"/>
        <end position="298"/>
    </location>
</feature>
<keyword evidence="7 9" id="KW-0472">Membrane</keyword>
<keyword evidence="4" id="KW-1003">Cell membrane</keyword>
<organism evidence="11 12">
    <name type="scientific">Exiguobacterium alkaliphilum</name>
    <dbReference type="NCBI Taxonomy" id="1428684"/>
    <lineage>
        <taxon>Bacteria</taxon>
        <taxon>Bacillati</taxon>
        <taxon>Bacillota</taxon>
        <taxon>Bacilli</taxon>
        <taxon>Bacillales</taxon>
        <taxon>Bacillales Family XII. Incertae Sedis</taxon>
        <taxon>Exiguobacterium</taxon>
    </lineage>
</organism>
<evidence type="ECO:0000256" key="2">
    <source>
        <dbReference type="ARBA" id="ARBA00022448"/>
    </source>
</evidence>
<dbReference type="PANTHER" id="PTHR33451:SF5">
    <property type="entry name" value="NA+_H+ ANTIPORTER"/>
    <property type="match status" value="1"/>
</dbReference>
<keyword evidence="6 9" id="KW-1133">Transmembrane helix</keyword>
<dbReference type="PANTHER" id="PTHR33451">
    <property type="entry name" value="MALATE-2H(+)/NA(+)-LACTATE ANTIPORTER"/>
    <property type="match status" value="1"/>
</dbReference>
<proteinExistence type="inferred from homology"/>
<evidence type="ECO:0000313" key="11">
    <source>
        <dbReference type="EMBL" id="MCT4795172.1"/>
    </source>
</evidence>
<feature type="transmembrane region" description="Helical" evidence="9">
    <location>
        <begin position="9"/>
        <end position="28"/>
    </location>
</feature>
<feature type="domain" description="Na+/H+ antiporter NhaC-like C-terminal" evidence="10">
    <location>
        <begin position="218"/>
        <end position="419"/>
    </location>
</feature>
<feature type="transmembrane region" description="Helical" evidence="9">
    <location>
        <begin position="71"/>
        <end position="89"/>
    </location>
</feature>
<comment type="similarity">
    <text evidence="8">Belongs to the NhaC Na(+)/H(+) (TC 2.A.35) antiporter family.</text>
</comment>
<dbReference type="Pfam" id="PF03553">
    <property type="entry name" value="Na_H_antiporter"/>
    <property type="match status" value="2"/>
</dbReference>
<comment type="subcellular location">
    <subcellularLocation>
        <location evidence="1">Cell membrane</location>
        <topology evidence="1">Multi-pass membrane protein</topology>
    </subcellularLocation>
</comment>
<gene>
    <name evidence="11" type="ORF">NQG31_06420</name>
</gene>
<evidence type="ECO:0000256" key="1">
    <source>
        <dbReference type="ARBA" id="ARBA00004651"/>
    </source>
</evidence>
<feature type="transmembrane region" description="Helical" evidence="9">
    <location>
        <begin position="148"/>
        <end position="171"/>
    </location>
</feature>
<dbReference type="EMBL" id="JANIEK010000019">
    <property type="protein sequence ID" value="MCT4795172.1"/>
    <property type="molecule type" value="Genomic_DNA"/>
</dbReference>
<feature type="transmembrane region" description="Helical" evidence="9">
    <location>
        <begin position="34"/>
        <end position="51"/>
    </location>
</feature>
<feature type="transmembrane region" description="Helical" evidence="9">
    <location>
        <begin position="191"/>
        <end position="210"/>
    </location>
</feature>
<dbReference type="Proteomes" id="UP001206821">
    <property type="component" value="Unassembled WGS sequence"/>
</dbReference>
<dbReference type="RefSeq" id="WP_260577603.1">
    <property type="nucleotide sequence ID" value="NZ_JANIEK010000019.1"/>
</dbReference>
<feature type="transmembrane region" description="Helical" evidence="9">
    <location>
        <begin position="231"/>
        <end position="258"/>
    </location>
</feature>
<name>A0ABT2KW54_9BACL</name>
<evidence type="ECO:0000256" key="7">
    <source>
        <dbReference type="ARBA" id="ARBA00023136"/>
    </source>
</evidence>
<feature type="transmembrane region" description="Helical" evidence="9">
    <location>
        <begin position="109"/>
        <end position="136"/>
    </location>
</feature>
<feature type="transmembrane region" description="Helical" evidence="9">
    <location>
        <begin position="399"/>
        <end position="421"/>
    </location>
</feature>
<sequence>MEQPTANKWALLPLLVFLAFFIGAGVYYGDFYKFPVLIAALIALIVAATMTKGSVTQTVERIAQGAGNPGILIMIFIFLLAGAFSNVAGEIGAIDATVNAALTLLPPSLLLSGLFVIAAFISMAMGTSTGTIAALAPIALGIHEESGVNLAIAAAAVVGGAMFGDNLSFISDTTIAAVRTQRTNMRDKFRTNFWIVLPAAIITTVLLAVLSSGTVSSVEIASFEWYKLIPYLAVIVLALTGLNVILVLLGGIVLTGIIGLLDGTLSVTAFVTAVADGMIGMAEISILTLFMGGLVGLISHNGGLTYLRDALTSRIQRRAGAEWSIAGLVSATNVATANNTISILVAGPLAANIADTYEIERKKSASVLDIFSCGVQGLLPYGAQLLIAAELTNTASPALVPFMFYPFLLFICGGLAIAFNFPRFKKKA</sequence>
<evidence type="ECO:0000256" key="3">
    <source>
        <dbReference type="ARBA" id="ARBA00022449"/>
    </source>
</evidence>
<feature type="domain" description="Na+/H+ antiporter NhaC-like C-terminal" evidence="10">
    <location>
        <begin position="5"/>
        <end position="210"/>
    </location>
</feature>
<evidence type="ECO:0000256" key="6">
    <source>
        <dbReference type="ARBA" id="ARBA00022989"/>
    </source>
</evidence>
<evidence type="ECO:0000256" key="8">
    <source>
        <dbReference type="ARBA" id="ARBA00038435"/>
    </source>
</evidence>
<keyword evidence="3" id="KW-0050">Antiport</keyword>
<accession>A0ABT2KW54</accession>
<evidence type="ECO:0000256" key="9">
    <source>
        <dbReference type="SAM" id="Phobius"/>
    </source>
</evidence>
<keyword evidence="12" id="KW-1185">Reference proteome</keyword>
<reference evidence="11 12" key="1">
    <citation type="submission" date="2022-07" db="EMBL/GenBank/DDBJ databases">
        <title>Genomic and pangenome structural analysis of the polyextremophile Exiguobacterium.</title>
        <authorList>
            <person name="Shen L."/>
        </authorList>
    </citation>
    <scope>NUCLEOTIDE SEQUENCE [LARGE SCALE GENOMIC DNA]</scope>
    <source>
        <strain evidence="11 12">12_1</strain>
    </source>
</reference>
<keyword evidence="2" id="KW-0813">Transport</keyword>
<dbReference type="InterPro" id="IPR052180">
    <property type="entry name" value="NhaC_Na-H+_Antiporter"/>
</dbReference>
<evidence type="ECO:0000256" key="5">
    <source>
        <dbReference type="ARBA" id="ARBA00022692"/>
    </source>
</evidence>
<dbReference type="InterPro" id="IPR018461">
    <property type="entry name" value="Na/H_Antiport_NhaC-like_C"/>
</dbReference>